<feature type="region of interest" description="Disordered" evidence="1">
    <location>
        <begin position="1"/>
        <end position="61"/>
    </location>
</feature>
<feature type="compositionally biased region" description="Polar residues" evidence="1">
    <location>
        <begin position="348"/>
        <end position="365"/>
    </location>
</feature>
<reference evidence="2" key="1">
    <citation type="submission" date="2021-01" db="EMBL/GenBank/DDBJ databases">
        <authorList>
            <person name="Corre E."/>
            <person name="Pelletier E."/>
            <person name="Niang G."/>
            <person name="Scheremetjew M."/>
            <person name="Finn R."/>
            <person name="Kale V."/>
            <person name="Holt S."/>
            <person name="Cochrane G."/>
            <person name="Meng A."/>
            <person name="Brown T."/>
            <person name="Cohen L."/>
        </authorList>
    </citation>
    <scope>NUCLEOTIDE SEQUENCE</scope>
</reference>
<protein>
    <submittedName>
        <fullName evidence="2">Uncharacterized protein</fullName>
    </submittedName>
</protein>
<feature type="compositionally biased region" description="Basic and acidic residues" evidence="1">
    <location>
        <begin position="200"/>
        <end position="209"/>
    </location>
</feature>
<organism evidence="2">
    <name type="scientific">Noctiluca scintillans</name>
    <name type="common">Sea sparkle</name>
    <name type="synonym">Red tide dinoflagellate</name>
    <dbReference type="NCBI Taxonomy" id="2966"/>
    <lineage>
        <taxon>Eukaryota</taxon>
        <taxon>Sar</taxon>
        <taxon>Alveolata</taxon>
        <taxon>Dinophyceae</taxon>
        <taxon>Noctilucales</taxon>
        <taxon>Noctilucaceae</taxon>
        <taxon>Noctiluca</taxon>
    </lineage>
</organism>
<feature type="compositionally biased region" description="Low complexity" evidence="1">
    <location>
        <begin position="29"/>
        <end position="45"/>
    </location>
</feature>
<dbReference type="EMBL" id="HBFQ01051643">
    <property type="protein sequence ID" value="CAD8862525.1"/>
    <property type="molecule type" value="Transcribed_RNA"/>
</dbReference>
<accession>A0A7S1AR22</accession>
<feature type="region of interest" description="Disordered" evidence="1">
    <location>
        <begin position="198"/>
        <end position="219"/>
    </location>
</feature>
<name>A0A7S1AR22_NOCSC</name>
<proteinExistence type="predicted"/>
<evidence type="ECO:0000313" key="2">
    <source>
        <dbReference type="EMBL" id="CAD8862525.1"/>
    </source>
</evidence>
<feature type="region of interest" description="Disordered" evidence="1">
    <location>
        <begin position="348"/>
        <end position="367"/>
    </location>
</feature>
<feature type="region of interest" description="Disordered" evidence="1">
    <location>
        <begin position="300"/>
        <end position="329"/>
    </location>
</feature>
<evidence type="ECO:0000256" key="1">
    <source>
        <dbReference type="SAM" id="MobiDB-lite"/>
    </source>
</evidence>
<sequence length="454" mass="50086">MRSIEGHVTHKIPTRHSSPGHRYSSSEASTMSPRSSQMSSTPQSSCPEGTMSRQKAMRMHGEPRLAAHSFTQDSVEGSPLHRFVVRVGLSLSFRLSELVPVAEALEEHGYLSPKALQNLTDEEVVELQIPMRLAIALRSASNKAPSWLKSGPVKPLKEADHSVRDSWPGVSKSLSVTCADPDGRKLILSDMLAGFPSPLRDYRPSEPKPMRRSVSPSELRGATAVEAHVVAQEVARDLRRRELHEMRVSESRRERTPDAYRESTFHHKVSGPSMSHGRSRSIAGAELPQRCREMCGAIAPTIPDKEPGWGAPRKASIGTGGVTPRSPLRLRAGSIDSRDLDARVGTPKMQQAPSFTRARTGTPETPRTWKCESWQLGSREKEVGVRSQPMRLRERPKQGTAPSRQPDADVISCCIEGCTAPATNELDGRRLCRACLFKHAAAMCCEDQEHSPRR</sequence>
<feature type="region of interest" description="Disordered" evidence="1">
    <location>
        <begin position="380"/>
        <end position="406"/>
    </location>
</feature>
<gene>
    <name evidence="2" type="ORF">NSCI0253_LOCUS36880</name>
</gene>
<dbReference type="AlphaFoldDB" id="A0A7S1AR22"/>